<evidence type="ECO:0000256" key="1">
    <source>
        <dbReference type="SAM" id="Phobius"/>
    </source>
</evidence>
<name>A0ABX7Y2V5_9ACTN</name>
<protein>
    <submittedName>
        <fullName evidence="2">Uncharacterized protein</fullName>
    </submittedName>
</protein>
<feature type="transmembrane region" description="Helical" evidence="1">
    <location>
        <begin position="167"/>
        <end position="191"/>
    </location>
</feature>
<keyword evidence="1" id="KW-0472">Membrane</keyword>
<feature type="transmembrane region" description="Helical" evidence="1">
    <location>
        <begin position="49"/>
        <end position="69"/>
    </location>
</feature>
<feature type="transmembrane region" description="Helical" evidence="1">
    <location>
        <begin position="141"/>
        <end position="160"/>
    </location>
</feature>
<keyword evidence="3" id="KW-1185">Reference proteome</keyword>
<keyword evidence="1" id="KW-1133">Transmembrane helix</keyword>
<sequence>MTGDVGAVLSAIGGRFAWRYWWPVIPWLADVAMVATFRQENIQEPAGVLFLVCLATVPLLWLWGARFAVALGHARRRVFPILIALSVGLPMLWQIIGSIARLAVGQGDGGHSEGLFLLYGLPIVALLMLGCALWLGYGWRGVAVAVFSWGAAVALFYLLVRPLFEGLPLVSFIVGACGVILILVGSAWGGWGGFRIARA</sequence>
<dbReference type="EMBL" id="CP072384">
    <property type="protein sequence ID" value="QUC07200.1"/>
    <property type="molecule type" value="Genomic_DNA"/>
</dbReference>
<keyword evidence="1" id="KW-0812">Transmembrane</keyword>
<reference evidence="2 3" key="1">
    <citation type="submission" date="2021-03" db="EMBL/GenBank/DDBJ databases">
        <title>Human Oral Microbial Genomes.</title>
        <authorList>
            <person name="Johnston C.D."/>
            <person name="Chen T."/>
            <person name="Dewhirst F.E."/>
        </authorList>
    </citation>
    <scope>NUCLEOTIDE SEQUENCE [LARGE SCALE GENOMIC DNA]</scope>
    <source>
        <strain evidence="2 3">DSMZ 100122</strain>
    </source>
</reference>
<organism evidence="2 3">
    <name type="scientific">Arachnia rubra</name>
    <dbReference type="NCBI Taxonomy" id="1547448"/>
    <lineage>
        <taxon>Bacteria</taxon>
        <taxon>Bacillati</taxon>
        <taxon>Actinomycetota</taxon>
        <taxon>Actinomycetes</taxon>
        <taxon>Propionibacteriales</taxon>
        <taxon>Propionibacteriaceae</taxon>
        <taxon>Arachnia</taxon>
    </lineage>
</organism>
<feature type="transmembrane region" description="Helical" evidence="1">
    <location>
        <begin position="116"/>
        <end position="135"/>
    </location>
</feature>
<dbReference type="RefSeq" id="WP_212321489.1">
    <property type="nucleotide sequence ID" value="NZ_AP024463.1"/>
</dbReference>
<proteinExistence type="predicted"/>
<evidence type="ECO:0000313" key="2">
    <source>
        <dbReference type="EMBL" id="QUC07200.1"/>
    </source>
</evidence>
<gene>
    <name evidence="2" type="ORF">J5A65_09595</name>
</gene>
<feature type="transmembrane region" description="Helical" evidence="1">
    <location>
        <begin position="81"/>
        <end position="104"/>
    </location>
</feature>
<dbReference type="Proteomes" id="UP000678513">
    <property type="component" value="Chromosome"/>
</dbReference>
<accession>A0ABX7Y2V5</accession>
<evidence type="ECO:0000313" key="3">
    <source>
        <dbReference type="Proteomes" id="UP000678513"/>
    </source>
</evidence>